<evidence type="ECO:0000256" key="1">
    <source>
        <dbReference type="SAM" id="MobiDB-lite"/>
    </source>
</evidence>
<organism evidence="3 4">
    <name type="scientific">Linnemannia exigua</name>
    <dbReference type="NCBI Taxonomy" id="604196"/>
    <lineage>
        <taxon>Eukaryota</taxon>
        <taxon>Fungi</taxon>
        <taxon>Fungi incertae sedis</taxon>
        <taxon>Mucoromycota</taxon>
        <taxon>Mortierellomycotina</taxon>
        <taxon>Mortierellomycetes</taxon>
        <taxon>Mortierellales</taxon>
        <taxon>Mortierellaceae</taxon>
        <taxon>Linnemannia</taxon>
    </lineage>
</organism>
<dbReference type="InterPro" id="IPR036047">
    <property type="entry name" value="F-box-like_dom_sf"/>
</dbReference>
<dbReference type="InterPro" id="IPR001810">
    <property type="entry name" value="F-box_dom"/>
</dbReference>
<reference evidence="3" key="1">
    <citation type="journal article" date="2020" name="Fungal Divers.">
        <title>Resolving the Mortierellaceae phylogeny through synthesis of multi-gene phylogenetics and phylogenomics.</title>
        <authorList>
            <person name="Vandepol N."/>
            <person name="Liber J."/>
            <person name="Desiro A."/>
            <person name="Na H."/>
            <person name="Kennedy M."/>
            <person name="Barry K."/>
            <person name="Grigoriev I.V."/>
            <person name="Miller A.N."/>
            <person name="O'Donnell K."/>
            <person name="Stajich J.E."/>
            <person name="Bonito G."/>
        </authorList>
    </citation>
    <scope>NUCLEOTIDE SEQUENCE</scope>
    <source>
        <strain evidence="3">NRRL 28262</strain>
    </source>
</reference>
<dbReference type="Proteomes" id="UP001194580">
    <property type="component" value="Unassembled WGS sequence"/>
</dbReference>
<comment type="caution">
    <text evidence="3">The sequence shown here is derived from an EMBL/GenBank/DDBJ whole genome shotgun (WGS) entry which is preliminary data.</text>
</comment>
<gene>
    <name evidence="3" type="ORF">BGZ95_006616</name>
</gene>
<feature type="domain" description="F-box" evidence="2">
    <location>
        <begin position="93"/>
        <end position="130"/>
    </location>
</feature>
<evidence type="ECO:0000259" key="2">
    <source>
        <dbReference type="PROSITE" id="PS50181"/>
    </source>
</evidence>
<evidence type="ECO:0000313" key="4">
    <source>
        <dbReference type="Proteomes" id="UP001194580"/>
    </source>
</evidence>
<sequence>MSIRKLRNSFQRCFQLDRFVLEQDNNQTADSSIAEQGSSSSIMGHDSYQHPHHFVQASPASHIKSTLRSSSSDPLSPINPTTISHNPPCFVSCFSPLNLPPDLLIYFIKFLTPGDLWKLCQVSKRMQPAIAVFMSRSQRFGFEAIRILRQEHSWTDKQLLRVHHEKYYEDMRDHFWITHQQPLRILVPPFPGDEEESEEEEQQQITNEIIINMGAATIDDAPIQSQQQQQQQQHVTAEDAVVQHIPTQTAPTQHTLPSHALLQFVINNNPVAPTSVPPALPAPSRGVVRSQYWVSQANFLFAAILESSEGFQSSLSQDDQEMEDTEAPHSTTTVSTTATANETDTRNDPAMGAFWTNHYETTTKTISSPVAKKAMVDETGHLLSSTKDRFWSIVQLLFDSNLVNLAYRRAIINCARYMTAKFDSCFAYGLRVNGRDILDTDYYGYRPEDYAAHVGPHLALYPDTKLDRESNVPPKQPSDVEDLLTVLPPRRLQSTFQAMLWRRCLHDLVGVYNRIQELHNSPIVIGTTPSATHDIGIKKKGRIDQENLRQRQQEAVEQQRPIGRGFRKMIHRIRSVAKKRPYPNGLNSRDKRASSLYRSFSPSSCPASTTFASTTVPAYRLRDTLTVGCEYQYGDLEHTSFDFEHQGSSQQPRESSSLQEQSHLNEYFRVKKSDTHLFRQRAINLERALLQRRILMEERKRRDTLLKEELLGLCHMACGLFMVKNQRRPEQGGPQSIMTLLRQGSPWKQGVWREGEWRHAPIDLDHDVDETVMAHQYHVERDYKHLRDIVQNRHRWSFSHSFDFSFTSASLSSSASSTSSSSSFSSITSANSSSRNNDNNNDRSDNNNTFDDNELASFSELISILPLNITVKEDDRIDRGSWQSLCFATIKFLMDDRLTWGGNDPNHELSKLKATLHEGAWYYHE</sequence>
<feature type="compositionally biased region" description="Low complexity" evidence="1">
    <location>
        <begin position="328"/>
        <end position="342"/>
    </location>
</feature>
<name>A0AAD4DLB2_9FUNG</name>
<feature type="region of interest" description="Disordered" evidence="1">
    <location>
        <begin position="312"/>
        <end position="347"/>
    </location>
</feature>
<accession>A0AAD4DLB2</accession>
<dbReference type="AlphaFoldDB" id="A0AAD4DLB2"/>
<protein>
    <recommendedName>
        <fullName evidence="2">F-box domain-containing protein</fullName>
    </recommendedName>
</protein>
<proteinExistence type="predicted"/>
<keyword evidence="4" id="KW-1185">Reference proteome</keyword>
<feature type="compositionally biased region" description="Low complexity" evidence="1">
    <location>
        <begin position="815"/>
        <end position="839"/>
    </location>
</feature>
<dbReference type="CDD" id="cd09917">
    <property type="entry name" value="F-box_SF"/>
    <property type="match status" value="1"/>
</dbReference>
<dbReference type="PROSITE" id="PS50181">
    <property type="entry name" value="FBOX"/>
    <property type="match status" value="1"/>
</dbReference>
<dbReference type="EMBL" id="JAAAIL010000031">
    <property type="protein sequence ID" value="KAG0281124.1"/>
    <property type="molecule type" value="Genomic_DNA"/>
</dbReference>
<dbReference type="SUPFAM" id="SSF81383">
    <property type="entry name" value="F-box domain"/>
    <property type="match status" value="1"/>
</dbReference>
<feature type="region of interest" description="Disordered" evidence="1">
    <location>
        <begin position="815"/>
        <end position="850"/>
    </location>
</feature>
<evidence type="ECO:0000313" key="3">
    <source>
        <dbReference type="EMBL" id="KAG0281124.1"/>
    </source>
</evidence>